<proteinExistence type="predicted"/>
<reference evidence="2" key="1">
    <citation type="journal article" date="2005" name="J. Invertebr. Pathol.">
        <title>Molecular characterization of Agrotis segetum nucleopolyhedrovirus from Poland.</title>
        <authorList>
            <person name="Jakubowska A."/>
            <person name="van Oers M.M."/>
            <person name="Ziemnicka J."/>
            <person name="Lipa J.J."/>
            <person name="Vlak J.M."/>
        </authorList>
    </citation>
    <scope>NUCLEOTIDE SEQUENCE [LARGE SCALE GENOMIC DNA]</scope>
</reference>
<dbReference type="Proteomes" id="UP000204644">
    <property type="component" value="Segment"/>
</dbReference>
<dbReference type="RefSeq" id="YP_529675.1">
    <property type="nucleotide sequence ID" value="NC_007921.1"/>
</dbReference>
<dbReference type="EMBL" id="DQ123841">
    <property type="protein sequence ID" value="AAZ38171.1"/>
    <property type="molecule type" value="Genomic_DNA"/>
</dbReference>
<organism evidence="1 2">
    <name type="scientific">Agrotis segetum nuclear polyhedrosis virus</name>
    <name type="common">AsNPV</name>
    <dbReference type="NCBI Taxonomy" id="1962501"/>
    <lineage>
        <taxon>Viruses</taxon>
        <taxon>Viruses incertae sedis</taxon>
        <taxon>Naldaviricetes</taxon>
        <taxon>Lefavirales</taxon>
        <taxon>Baculoviridae</taxon>
        <taxon>Alphabaculovirus</taxon>
        <taxon>Alphabaculovirus agsegetum</taxon>
    </lineage>
</organism>
<name>Q287R7_NPVAS</name>
<dbReference type="KEGG" id="vg:3974345"/>
<protein>
    <submittedName>
        <fullName evidence="1">ORF-5</fullName>
    </submittedName>
</protein>
<sequence>MIIGGEYQPTDETYTPATSPVPTFVLYDSWDEIAQQLETLDQDTMTHLEKSNEDVKISDADKNEECVMSEDDDCVLVSEDCGVINLTDSCSEDEDAALQPTGRKRQYNRAEQRCVRRRLDFSEM</sequence>
<organismHost>
    <name type="scientific">Lepidoptera</name>
    <name type="common">moths &amp; butterflies</name>
    <dbReference type="NCBI Taxonomy" id="7088"/>
</organismHost>
<keyword evidence="2" id="KW-1185">Reference proteome</keyword>
<dbReference type="GeneID" id="3974345"/>
<evidence type="ECO:0000313" key="2">
    <source>
        <dbReference type="Proteomes" id="UP000204644"/>
    </source>
</evidence>
<accession>Q287R7</accession>
<evidence type="ECO:0000313" key="1">
    <source>
        <dbReference type="EMBL" id="AAZ38171.1"/>
    </source>
</evidence>
<reference evidence="1 2" key="2">
    <citation type="journal article" date="2006" name="J. Gen. Virol.">
        <title>Genome sequence of an enhancin gene-rich nucleopolyhedrovirus (NPV) from Agrotis segetum: collinearity with Spodoptera exigua multiple NPV.</title>
        <authorList>
            <person name="Jakubowska A.K."/>
            <person name="Peters S.A."/>
            <person name="Ziemnicka J."/>
            <person name="Vlak J.M."/>
            <person name="van Oers M.M."/>
        </authorList>
    </citation>
    <scope>NUCLEOTIDE SEQUENCE [LARGE SCALE GENOMIC DNA]</scope>
</reference>